<keyword evidence="5" id="KW-0464">Manganese</keyword>
<evidence type="ECO:0000256" key="4">
    <source>
        <dbReference type="ARBA" id="ARBA00022801"/>
    </source>
</evidence>
<evidence type="ECO:0000256" key="1">
    <source>
        <dbReference type="ARBA" id="ARBA00009528"/>
    </source>
</evidence>
<dbReference type="InterPro" id="IPR000819">
    <property type="entry name" value="Peptidase_M17_C"/>
</dbReference>
<evidence type="ECO:0000256" key="2">
    <source>
        <dbReference type="ARBA" id="ARBA00022438"/>
    </source>
</evidence>
<proteinExistence type="inferred from homology"/>
<dbReference type="Gene3D" id="3.40.630.10">
    <property type="entry name" value="Zn peptidases"/>
    <property type="match status" value="1"/>
</dbReference>
<dbReference type="GO" id="GO:0070006">
    <property type="term" value="F:metalloaminopeptidase activity"/>
    <property type="evidence" value="ECO:0007669"/>
    <property type="project" value="InterPro"/>
</dbReference>
<dbReference type="PANTHER" id="PTHR11963:SF23">
    <property type="entry name" value="CYTOSOL AMINOPEPTIDASE"/>
    <property type="match status" value="1"/>
</dbReference>
<dbReference type="SUPFAM" id="SSF53187">
    <property type="entry name" value="Zn-dependent exopeptidases"/>
    <property type="match status" value="1"/>
</dbReference>
<name>A0A1F6TJE9_9PROT</name>
<dbReference type="EMBL" id="MFST01000011">
    <property type="protein sequence ID" value="OGI45242.1"/>
    <property type="molecule type" value="Genomic_DNA"/>
</dbReference>
<organism evidence="7 8">
    <name type="scientific">Candidatus Muproteobacteria bacterium RBG_16_65_31</name>
    <dbReference type="NCBI Taxonomy" id="1817759"/>
    <lineage>
        <taxon>Bacteria</taxon>
        <taxon>Pseudomonadati</taxon>
        <taxon>Pseudomonadota</taxon>
        <taxon>Candidatus Muproteobacteria</taxon>
    </lineage>
</organism>
<protein>
    <recommendedName>
        <fullName evidence="6">Cytosol aminopeptidase domain-containing protein</fullName>
    </recommendedName>
</protein>
<keyword evidence="2" id="KW-0031">Aminopeptidase</keyword>
<dbReference type="PANTHER" id="PTHR11963">
    <property type="entry name" value="LEUCINE AMINOPEPTIDASE-RELATED"/>
    <property type="match status" value="1"/>
</dbReference>
<evidence type="ECO:0000313" key="7">
    <source>
        <dbReference type="EMBL" id="OGI45242.1"/>
    </source>
</evidence>
<dbReference type="GO" id="GO:0005737">
    <property type="term" value="C:cytoplasm"/>
    <property type="evidence" value="ECO:0007669"/>
    <property type="project" value="InterPro"/>
</dbReference>
<reference evidence="7 8" key="1">
    <citation type="journal article" date="2016" name="Nat. Commun.">
        <title>Thousands of microbial genomes shed light on interconnected biogeochemical processes in an aquifer system.</title>
        <authorList>
            <person name="Anantharaman K."/>
            <person name="Brown C.T."/>
            <person name="Hug L.A."/>
            <person name="Sharon I."/>
            <person name="Castelle C.J."/>
            <person name="Probst A.J."/>
            <person name="Thomas B.C."/>
            <person name="Singh A."/>
            <person name="Wilkins M.J."/>
            <person name="Karaoz U."/>
            <person name="Brodie E.L."/>
            <person name="Williams K.H."/>
            <person name="Hubbard S.S."/>
            <person name="Banfield J.F."/>
        </authorList>
    </citation>
    <scope>NUCLEOTIDE SEQUENCE [LARGE SCALE GENOMIC DNA]</scope>
</reference>
<comment type="similarity">
    <text evidence="1">Belongs to the peptidase M17 family.</text>
</comment>
<evidence type="ECO:0000256" key="5">
    <source>
        <dbReference type="ARBA" id="ARBA00023211"/>
    </source>
</evidence>
<evidence type="ECO:0000256" key="3">
    <source>
        <dbReference type="ARBA" id="ARBA00022670"/>
    </source>
</evidence>
<dbReference type="Gene3D" id="3.40.220.10">
    <property type="entry name" value="Leucine Aminopeptidase, subunit E, domain 1"/>
    <property type="match status" value="1"/>
</dbReference>
<dbReference type="PRINTS" id="PR00481">
    <property type="entry name" value="LAMNOPPTDASE"/>
</dbReference>
<keyword evidence="4" id="KW-0378">Hydrolase</keyword>
<evidence type="ECO:0000259" key="6">
    <source>
        <dbReference type="Pfam" id="PF00883"/>
    </source>
</evidence>
<dbReference type="CDD" id="cd00433">
    <property type="entry name" value="Peptidase_M17"/>
    <property type="match status" value="1"/>
</dbReference>
<feature type="domain" description="Cytosol aminopeptidase" evidence="6">
    <location>
        <begin position="176"/>
        <end position="483"/>
    </location>
</feature>
<dbReference type="Pfam" id="PF00883">
    <property type="entry name" value="Peptidase_M17"/>
    <property type="match status" value="1"/>
</dbReference>
<dbReference type="InterPro" id="IPR011356">
    <property type="entry name" value="Leucine_aapep/pepB"/>
</dbReference>
<dbReference type="GO" id="GO:0030145">
    <property type="term" value="F:manganese ion binding"/>
    <property type="evidence" value="ECO:0007669"/>
    <property type="project" value="InterPro"/>
</dbReference>
<dbReference type="Proteomes" id="UP000179344">
    <property type="component" value="Unassembled WGS sequence"/>
</dbReference>
<sequence>MHLNNPKISQNAGSLPAKDLEIDVNAIFLVPKEGADLRKLPYGEVLRQRMRRARYELGDADPFVTELPNQTGTRLVLVGIDAAKSGFELLSRARAAIAAARRHPTPRLLIACFGLEDRLAARACEAAVAAALAADMQMPSYKSKPDKTTRLREIRIYGHRQPDGYARTRAAARGNNLARYLTALPPNELTPGSYRRRVEKLARGYRWKREFLDMRKLKASGAGAFLAVVRGSAEPDAGILHLRYTPAGKSRKPGLALVGKGVCFDTGGTNLKTARHMHGMHEDMEGSAVALGTLLALTELKVDFPVDCWLALAQNQIGPRAYKQNEVVRAANGKTIEVVHTDAEGRMILADTLYLASRAKPKIIVDYATLTGACVGALSTRMSGAFTNRPGWIPVLIEAGEESGERVWPFPLPEDYEKPLKSDIADIKQCTLDSEADHILAGVFLKKFLDGDPAWVHVDLAAGNHKGGLAHIPTDITGFGVRFTLSLLLDQKIFGSS</sequence>
<keyword evidence="3" id="KW-0645">Protease</keyword>
<accession>A0A1F6TJE9</accession>
<gene>
    <name evidence="7" type="ORF">A2V92_03830</name>
</gene>
<dbReference type="InterPro" id="IPR043472">
    <property type="entry name" value="Macro_dom-like"/>
</dbReference>
<evidence type="ECO:0000313" key="8">
    <source>
        <dbReference type="Proteomes" id="UP000179344"/>
    </source>
</evidence>
<dbReference type="AlphaFoldDB" id="A0A1F6TJE9"/>
<comment type="caution">
    <text evidence="7">The sequence shown here is derived from an EMBL/GenBank/DDBJ whole genome shotgun (WGS) entry which is preliminary data.</text>
</comment>
<dbReference type="GO" id="GO:0006508">
    <property type="term" value="P:proteolysis"/>
    <property type="evidence" value="ECO:0007669"/>
    <property type="project" value="UniProtKB-KW"/>
</dbReference>